<feature type="transmembrane region" description="Helical" evidence="1">
    <location>
        <begin position="274"/>
        <end position="293"/>
    </location>
</feature>
<accession>A0ABY4KGH3</accession>
<dbReference type="RefSeq" id="WP_248434623.1">
    <property type="nucleotide sequence ID" value="NZ_CP096205.1"/>
</dbReference>
<evidence type="ECO:0000313" key="3">
    <source>
        <dbReference type="Proteomes" id="UP000830583"/>
    </source>
</evidence>
<proteinExistence type="predicted"/>
<dbReference type="Proteomes" id="UP000830583">
    <property type="component" value="Chromosome"/>
</dbReference>
<keyword evidence="1" id="KW-0472">Membrane</keyword>
<organism evidence="2 3">
    <name type="scientific">Flavobacterium azooxidireducens</name>
    <dbReference type="NCBI Taxonomy" id="1871076"/>
    <lineage>
        <taxon>Bacteria</taxon>
        <taxon>Pseudomonadati</taxon>
        <taxon>Bacteroidota</taxon>
        <taxon>Flavobacteriia</taxon>
        <taxon>Flavobacteriales</taxon>
        <taxon>Flavobacteriaceae</taxon>
        <taxon>Flavobacterium</taxon>
    </lineage>
</organism>
<evidence type="ECO:0000313" key="2">
    <source>
        <dbReference type="EMBL" id="UPQ79470.1"/>
    </source>
</evidence>
<feature type="transmembrane region" description="Helical" evidence="1">
    <location>
        <begin position="160"/>
        <end position="179"/>
    </location>
</feature>
<name>A0ABY4KGH3_9FLAO</name>
<keyword evidence="1" id="KW-0812">Transmembrane</keyword>
<feature type="transmembrane region" description="Helical" evidence="1">
    <location>
        <begin position="219"/>
        <end position="237"/>
    </location>
</feature>
<evidence type="ECO:0000256" key="1">
    <source>
        <dbReference type="SAM" id="Phobius"/>
    </source>
</evidence>
<protein>
    <submittedName>
        <fullName evidence="2">Uncharacterized protein</fullName>
    </submittedName>
</protein>
<feature type="transmembrane region" description="Helical" evidence="1">
    <location>
        <begin position="185"/>
        <end position="207"/>
    </location>
</feature>
<dbReference type="EMBL" id="CP096205">
    <property type="protein sequence ID" value="UPQ79470.1"/>
    <property type="molecule type" value="Genomic_DNA"/>
</dbReference>
<keyword evidence="1" id="KW-1133">Transmembrane helix</keyword>
<keyword evidence="3" id="KW-1185">Reference proteome</keyword>
<sequence length="364" mass="42855">MEESFKTYEKTIQKKHSFGWTPKFDEEFRTNLSEKTFVPIAEKAIEKLGWDIVYKDEKNIEAKRKESGFGFEKWTEIISISFNHGKILVKSESLGGEFWDNGRNSKRVKLFIHSFKETEISFDKHSLEQLEVEVDKKNNWDDYIIPENLPKPLTWKKPNFAIPITGGILISILLSFTLAKLSVNGIYIIFLFEFLVGVAIAFSLKFLIKFSNFSEFKKLQYLLIGMIILIYVLNQYLQYEIILRENNYDRIGFIEFIKLRLKQGLTLKGLNTGWIGLIISWIIQYVLTYYVAITKLFTILTFYQLERVPVEVVDFAYYHFFKDKTEDEVRKELSLKGWSDEQNQNEVFEAIDAIHDATEINRLK</sequence>
<reference evidence="2" key="1">
    <citation type="submission" date="2022-04" db="EMBL/GenBank/DDBJ databases">
        <title>Consumption of N2O by Flavobacterium azooxidireducens sp. nov. isolated from Decomposing Leaf Litter of Phragmites australis (Cav.).</title>
        <authorList>
            <person name="Behrendt U."/>
            <person name="Spanner T."/>
            <person name="Augustin J."/>
            <person name="Horn M.A."/>
            <person name="Kolb S."/>
            <person name="Ulrich A."/>
        </authorList>
    </citation>
    <scope>NUCLEOTIDE SEQUENCE</scope>
    <source>
        <strain evidence="2">IGB 4-14</strain>
    </source>
</reference>
<gene>
    <name evidence="2" type="ORF">M0M57_01210</name>
</gene>